<name>A0A8S1EKP8_9PELO</name>
<dbReference type="OrthoDB" id="10262892at2759"/>
<dbReference type="EMBL" id="CADEPM010000003">
    <property type="protein sequence ID" value="CAB3401377.1"/>
    <property type="molecule type" value="Genomic_DNA"/>
</dbReference>
<dbReference type="AlphaFoldDB" id="A0A8S1EKP8"/>
<proteinExistence type="predicted"/>
<comment type="caution">
    <text evidence="1">The sequence shown here is derived from an EMBL/GenBank/DDBJ whole genome shotgun (WGS) entry which is preliminary data.</text>
</comment>
<gene>
    <name evidence="1" type="ORF">CBOVIS_LOCUS4131</name>
</gene>
<accession>A0A8S1EKP8</accession>
<dbReference type="Proteomes" id="UP000494206">
    <property type="component" value="Unassembled WGS sequence"/>
</dbReference>
<evidence type="ECO:0008006" key="3">
    <source>
        <dbReference type="Google" id="ProtNLM"/>
    </source>
</evidence>
<evidence type="ECO:0000313" key="2">
    <source>
        <dbReference type="Proteomes" id="UP000494206"/>
    </source>
</evidence>
<protein>
    <recommendedName>
        <fullName evidence="3">COMM domain-containing protein</fullName>
    </recommendedName>
</protein>
<sequence length="165" mass="18402">MEDALKFISTAEVDEGFADEAARKLLLSGEGNDQKTRIIWKLLVLGARKSMSVEEFRALLGASTSAESIGNAFEKYREKIIENLKTIRWEYDDLMDVDWSVAKVHQSSLLGSNAEGEMQASFCLKTAPAGGLATRTIDVTFDDTQLHAFLYNLKEAQNMMEASRK</sequence>
<organism evidence="1 2">
    <name type="scientific">Caenorhabditis bovis</name>
    <dbReference type="NCBI Taxonomy" id="2654633"/>
    <lineage>
        <taxon>Eukaryota</taxon>
        <taxon>Metazoa</taxon>
        <taxon>Ecdysozoa</taxon>
        <taxon>Nematoda</taxon>
        <taxon>Chromadorea</taxon>
        <taxon>Rhabditida</taxon>
        <taxon>Rhabditina</taxon>
        <taxon>Rhabditomorpha</taxon>
        <taxon>Rhabditoidea</taxon>
        <taxon>Rhabditidae</taxon>
        <taxon>Peloderinae</taxon>
        <taxon>Caenorhabditis</taxon>
    </lineage>
</organism>
<reference evidence="1 2" key="1">
    <citation type="submission" date="2020-04" db="EMBL/GenBank/DDBJ databases">
        <authorList>
            <person name="Laetsch R D."/>
            <person name="Stevens L."/>
            <person name="Kumar S."/>
            <person name="Blaxter L. M."/>
        </authorList>
    </citation>
    <scope>NUCLEOTIDE SEQUENCE [LARGE SCALE GENOMIC DNA]</scope>
</reference>
<keyword evidence="2" id="KW-1185">Reference proteome</keyword>
<evidence type="ECO:0000313" key="1">
    <source>
        <dbReference type="EMBL" id="CAB3401377.1"/>
    </source>
</evidence>